<proteinExistence type="predicted"/>
<evidence type="ECO:0000313" key="4">
    <source>
        <dbReference type="EMBL" id="KAA8480092.1"/>
    </source>
</evidence>
<dbReference type="SUPFAM" id="SSF46689">
    <property type="entry name" value="Homeodomain-like"/>
    <property type="match status" value="1"/>
</dbReference>
<dbReference type="Gene3D" id="1.10.357.10">
    <property type="entry name" value="Tetracycline Repressor, domain 2"/>
    <property type="match status" value="1"/>
</dbReference>
<feature type="domain" description="HTH tetR-type" evidence="3">
    <location>
        <begin position="29"/>
        <end position="89"/>
    </location>
</feature>
<protein>
    <submittedName>
        <fullName evidence="4">TetR/AcrR family transcriptional regulator</fullName>
    </submittedName>
</protein>
<dbReference type="AlphaFoldDB" id="A0A5M9GZM3"/>
<dbReference type="OrthoDB" id="836882at2"/>
<sequence>MTNSPYPDLNLYDMPNRYRDISARPKNRALTERRLIDAVGGVIRTKGYKNLGVNAVAKEADVNKKLIYRYFGTFDKLVEAYILENDYWMNVSRKMDTVIECKSDPQEMKEVIVSLLEGQFAYFLQHQPMQDIILWEITEHEKLLNSISNVREIIGQVIFEKMDTVFKDTDINLRAISALLVSGIYYMILHAKKNESTICEINVSSEAGQQEILKAVRLIINWAFERTAREGNKD</sequence>
<evidence type="ECO:0000313" key="5">
    <source>
        <dbReference type="Proteomes" id="UP000322918"/>
    </source>
</evidence>
<evidence type="ECO:0000259" key="3">
    <source>
        <dbReference type="PROSITE" id="PS50977"/>
    </source>
</evidence>
<comment type="caution">
    <text evidence="4">The sequence shown here is derived from an EMBL/GenBank/DDBJ whole genome shotgun (WGS) entry which is preliminary data.</text>
</comment>
<dbReference type="Proteomes" id="UP000322918">
    <property type="component" value="Unassembled WGS sequence"/>
</dbReference>
<organism evidence="4 5">
    <name type="scientific">Arcticibacter tournemirensis</name>
    <dbReference type="NCBI Taxonomy" id="699437"/>
    <lineage>
        <taxon>Bacteria</taxon>
        <taxon>Pseudomonadati</taxon>
        <taxon>Bacteroidota</taxon>
        <taxon>Sphingobacteriia</taxon>
        <taxon>Sphingobacteriales</taxon>
        <taxon>Sphingobacteriaceae</taxon>
        <taxon>Arcticibacter</taxon>
    </lineage>
</organism>
<reference evidence="4 5" key="1">
    <citation type="submission" date="2019-09" db="EMBL/GenBank/DDBJ databases">
        <title>Pararcticibacter amylolyticus gen. nov., sp. nov., isolated from a rottenly hemp rope, and reclassification of Pedobacter tournemirensis as Pararcticibacter tournemirensis comb. nov.</title>
        <authorList>
            <person name="Cai Y."/>
        </authorList>
    </citation>
    <scope>NUCLEOTIDE SEQUENCE [LARGE SCALE GENOMIC DNA]</scope>
    <source>
        <strain evidence="4 5">TF5-37.2-LB10</strain>
    </source>
</reference>
<feature type="DNA-binding region" description="H-T-H motif" evidence="2">
    <location>
        <begin position="52"/>
        <end position="71"/>
    </location>
</feature>
<dbReference type="Pfam" id="PF00440">
    <property type="entry name" value="TetR_N"/>
    <property type="match status" value="1"/>
</dbReference>
<accession>A0A5M9GZM3</accession>
<dbReference type="EMBL" id="VWNE01000026">
    <property type="protein sequence ID" value="KAA8480092.1"/>
    <property type="molecule type" value="Genomic_DNA"/>
</dbReference>
<name>A0A5M9GZM3_9SPHI</name>
<dbReference type="GO" id="GO:0003677">
    <property type="term" value="F:DNA binding"/>
    <property type="evidence" value="ECO:0007669"/>
    <property type="project" value="UniProtKB-UniRule"/>
</dbReference>
<dbReference type="PROSITE" id="PS50977">
    <property type="entry name" value="HTH_TETR_2"/>
    <property type="match status" value="1"/>
</dbReference>
<dbReference type="PANTHER" id="PTHR30328:SF54">
    <property type="entry name" value="HTH-TYPE TRANSCRIPTIONAL REPRESSOR SCO4008"/>
    <property type="match status" value="1"/>
</dbReference>
<evidence type="ECO:0000256" key="2">
    <source>
        <dbReference type="PROSITE-ProRule" id="PRU00335"/>
    </source>
</evidence>
<dbReference type="InterPro" id="IPR050109">
    <property type="entry name" value="HTH-type_TetR-like_transc_reg"/>
</dbReference>
<keyword evidence="1 2" id="KW-0238">DNA-binding</keyword>
<keyword evidence="5" id="KW-1185">Reference proteome</keyword>
<dbReference type="InterPro" id="IPR001647">
    <property type="entry name" value="HTH_TetR"/>
</dbReference>
<evidence type="ECO:0000256" key="1">
    <source>
        <dbReference type="ARBA" id="ARBA00023125"/>
    </source>
</evidence>
<dbReference type="InterPro" id="IPR009057">
    <property type="entry name" value="Homeodomain-like_sf"/>
</dbReference>
<gene>
    <name evidence="4" type="ORF">F1649_15860</name>
</gene>
<dbReference type="PANTHER" id="PTHR30328">
    <property type="entry name" value="TRANSCRIPTIONAL REPRESSOR"/>
    <property type="match status" value="1"/>
</dbReference>